<evidence type="ECO:0000313" key="3">
    <source>
        <dbReference type="Proteomes" id="UP000000263"/>
    </source>
</evidence>
<feature type="chain" id="PRO_5002713836" evidence="1">
    <location>
        <begin position="27"/>
        <end position="374"/>
    </location>
</feature>
<accession>A7NIU4</accession>
<gene>
    <name evidence="2" type="ordered locus">Rcas_1305</name>
</gene>
<dbReference type="Proteomes" id="UP000000263">
    <property type="component" value="Chromosome"/>
</dbReference>
<keyword evidence="1" id="KW-0732">Signal</keyword>
<organism evidence="2 3">
    <name type="scientific">Roseiflexus castenholzii (strain DSM 13941 / HLO8)</name>
    <dbReference type="NCBI Taxonomy" id="383372"/>
    <lineage>
        <taxon>Bacteria</taxon>
        <taxon>Bacillati</taxon>
        <taxon>Chloroflexota</taxon>
        <taxon>Chloroflexia</taxon>
        <taxon>Chloroflexales</taxon>
        <taxon>Roseiflexineae</taxon>
        <taxon>Roseiflexaceae</taxon>
        <taxon>Roseiflexus</taxon>
    </lineage>
</organism>
<evidence type="ECO:0000256" key="1">
    <source>
        <dbReference type="SAM" id="SignalP"/>
    </source>
</evidence>
<dbReference type="HOGENOM" id="CLU_735456_0_0_0"/>
<dbReference type="STRING" id="383372.Rcas_1305"/>
<dbReference type="AlphaFoldDB" id="A7NIU4"/>
<dbReference type="eggNOG" id="COG2340">
    <property type="taxonomic scope" value="Bacteria"/>
</dbReference>
<dbReference type="OrthoDB" id="144348at2"/>
<sequence>MKRWTLMLTLLLAVTGVLVAATPANAAERQRCFPETGYCVSGAILRYWERNGGLPVFGYPISELRIETVENWTGPVQWFERDRLEDHGSIGVLAGRLGAQVLDWQGRPWQSLPRPTSIPKECQFFPETGHTLCGKFLEYWRRNGGLMRFGYPISEPMTETLANGDELWTGTVQYFERRRMEYHPELAGTRYEVLLGLLGRDVYTAISDRCAPPAPFLGPTTRAYPDILGCPAPFPKLAFPAASQRFERGAMYWVSNPPSLTPWQSGNIWVVFYDTARGSLVWQLYPDYWREGEPVSGGMTPPPGLIEPIRGFGKLWRENPTIRETLGWAVEPERADTAVEQYFRGGAFVIYRMNSDRVYIMKPDNTVEDIQRIR</sequence>
<keyword evidence="3" id="KW-1185">Reference proteome</keyword>
<protein>
    <submittedName>
        <fullName evidence="2">Uncharacterized protein</fullName>
    </submittedName>
</protein>
<evidence type="ECO:0000313" key="2">
    <source>
        <dbReference type="EMBL" id="ABU57402.1"/>
    </source>
</evidence>
<name>A7NIU4_ROSCS</name>
<dbReference type="EMBL" id="CP000804">
    <property type="protein sequence ID" value="ABU57402.1"/>
    <property type="molecule type" value="Genomic_DNA"/>
</dbReference>
<proteinExistence type="predicted"/>
<dbReference type="KEGG" id="rca:Rcas_1305"/>
<dbReference type="RefSeq" id="WP_012119832.1">
    <property type="nucleotide sequence ID" value="NC_009767.1"/>
</dbReference>
<feature type="signal peptide" evidence="1">
    <location>
        <begin position="1"/>
        <end position="26"/>
    </location>
</feature>
<reference evidence="2 3" key="1">
    <citation type="submission" date="2007-08" db="EMBL/GenBank/DDBJ databases">
        <title>Complete sequence of Roseiflexus castenholzii DSM 13941.</title>
        <authorList>
            <consortium name="US DOE Joint Genome Institute"/>
            <person name="Copeland A."/>
            <person name="Lucas S."/>
            <person name="Lapidus A."/>
            <person name="Barry K."/>
            <person name="Glavina del Rio T."/>
            <person name="Dalin E."/>
            <person name="Tice H."/>
            <person name="Pitluck S."/>
            <person name="Thompson L.S."/>
            <person name="Brettin T."/>
            <person name="Bruce D."/>
            <person name="Detter J.C."/>
            <person name="Han C."/>
            <person name="Tapia R."/>
            <person name="Schmutz J."/>
            <person name="Larimer F."/>
            <person name="Land M."/>
            <person name="Hauser L."/>
            <person name="Kyrpides N."/>
            <person name="Mikhailova N."/>
            <person name="Bryant D.A."/>
            <person name="Hanada S."/>
            <person name="Tsukatani Y."/>
            <person name="Richardson P."/>
        </authorList>
    </citation>
    <scope>NUCLEOTIDE SEQUENCE [LARGE SCALE GENOMIC DNA]</scope>
    <source>
        <strain evidence="3">DSM 13941 / HLO8</strain>
    </source>
</reference>